<dbReference type="SUPFAM" id="SSF53474">
    <property type="entry name" value="alpha/beta-Hydrolases"/>
    <property type="match status" value="1"/>
</dbReference>
<keyword evidence="3" id="KW-0378">Hydrolase</keyword>
<proteinExistence type="predicted"/>
<evidence type="ECO:0000256" key="1">
    <source>
        <dbReference type="SAM" id="SignalP"/>
    </source>
</evidence>
<dbReference type="InterPro" id="IPR050309">
    <property type="entry name" value="Type-B_Carboxylest/Lipase"/>
</dbReference>
<dbReference type="Gene3D" id="3.40.50.1820">
    <property type="entry name" value="alpha/beta hydrolase"/>
    <property type="match status" value="1"/>
</dbReference>
<keyword evidence="4" id="KW-1185">Reference proteome</keyword>
<dbReference type="InterPro" id="IPR002018">
    <property type="entry name" value="CarbesteraseB"/>
</dbReference>
<dbReference type="PROSITE" id="PS00941">
    <property type="entry name" value="CARBOXYLESTERASE_B_2"/>
    <property type="match status" value="1"/>
</dbReference>
<organism evidence="3 4">
    <name type="scientific">Trichodelitschia bisporula</name>
    <dbReference type="NCBI Taxonomy" id="703511"/>
    <lineage>
        <taxon>Eukaryota</taxon>
        <taxon>Fungi</taxon>
        <taxon>Dikarya</taxon>
        <taxon>Ascomycota</taxon>
        <taxon>Pezizomycotina</taxon>
        <taxon>Dothideomycetes</taxon>
        <taxon>Dothideomycetes incertae sedis</taxon>
        <taxon>Phaeotrichales</taxon>
        <taxon>Phaeotrichaceae</taxon>
        <taxon>Trichodelitschia</taxon>
    </lineage>
</organism>
<keyword evidence="1" id="KW-0732">Signal</keyword>
<dbReference type="Proteomes" id="UP000799640">
    <property type="component" value="Unassembled WGS sequence"/>
</dbReference>
<dbReference type="PANTHER" id="PTHR11559">
    <property type="entry name" value="CARBOXYLESTERASE"/>
    <property type="match status" value="1"/>
</dbReference>
<dbReference type="Pfam" id="PF00135">
    <property type="entry name" value="COesterase"/>
    <property type="match status" value="1"/>
</dbReference>
<gene>
    <name evidence="3" type="ORF">EJ06DRAFT_569385</name>
</gene>
<dbReference type="AlphaFoldDB" id="A0A6G1HKM5"/>
<evidence type="ECO:0000259" key="2">
    <source>
        <dbReference type="Pfam" id="PF00135"/>
    </source>
</evidence>
<dbReference type="InterPro" id="IPR029058">
    <property type="entry name" value="AB_hydrolase_fold"/>
</dbReference>
<dbReference type="GO" id="GO:0016787">
    <property type="term" value="F:hydrolase activity"/>
    <property type="evidence" value="ECO:0007669"/>
    <property type="project" value="UniProtKB-KW"/>
</dbReference>
<protein>
    <submittedName>
        <fullName evidence="3">Alpha/beta-hydrolase</fullName>
    </submittedName>
</protein>
<feature type="domain" description="Carboxylesterase type B" evidence="2">
    <location>
        <begin position="50"/>
        <end position="569"/>
    </location>
</feature>
<reference evidence="3" key="1">
    <citation type="journal article" date="2020" name="Stud. Mycol.">
        <title>101 Dothideomycetes genomes: a test case for predicting lifestyles and emergence of pathogens.</title>
        <authorList>
            <person name="Haridas S."/>
            <person name="Albert R."/>
            <person name="Binder M."/>
            <person name="Bloem J."/>
            <person name="Labutti K."/>
            <person name="Salamov A."/>
            <person name="Andreopoulos B."/>
            <person name="Baker S."/>
            <person name="Barry K."/>
            <person name="Bills G."/>
            <person name="Bluhm B."/>
            <person name="Cannon C."/>
            <person name="Castanera R."/>
            <person name="Culley D."/>
            <person name="Daum C."/>
            <person name="Ezra D."/>
            <person name="Gonzalez J."/>
            <person name="Henrissat B."/>
            <person name="Kuo A."/>
            <person name="Liang C."/>
            <person name="Lipzen A."/>
            <person name="Lutzoni F."/>
            <person name="Magnuson J."/>
            <person name="Mondo S."/>
            <person name="Nolan M."/>
            <person name="Ohm R."/>
            <person name="Pangilinan J."/>
            <person name="Park H.-J."/>
            <person name="Ramirez L."/>
            <person name="Alfaro M."/>
            <person name="Sun H."/>
            <person name="Tritt A."/>
            <person name="Yoshinaga Y."/>
            <person name="Zwiers L.-H."/>
            <person name="Turgeon B."/>
            <person name="Goodwin S."/>
            <person name="Spatafora J."/>
            <person name="Crous P."/>
            <person name="Grigoriev I."/>
        </authorList>
    </citation>
    <scope>NUCLEOTIDE SEQUENCE</scope>
    <source>
        <strain evidence="3">CBS 262.69</strain>
    </source>
</reference>
<dbReference type="OrthoDB" id="408631at2759"/>
<evidence type="ECO:0000313" key="3">
    <source>
        <dbReference type="EMBL" id="KAF2396613.1"/>
    </source>
</evidence>
<dbReference type="EMBL" id="ML996706">
    <property type="protein sequence ID" value="KAF2396613.1"/>
    <property type="molecule type" value="Genomic_DNA"/>
</dbReference>
<name>A0A6G1HKM5_9PEZI</name>
<sequence>MPSLRSFLCLAFAALVRAGPLPDGYNTRDSLGIDAEAGPAVDAANAATMPVVTLPYGQHRASKYDAATDIYTFNNIRFAAAPVGDLRWKKPQPPLPVAGVQDGSKGAACISIVPKVGLNFLGDANYNASAAAQNAIIGGLGAAAAPLIFGGAEDCLFLDVYVPGKAVREPEKHKLPVVNWIYGGAVILGSKDMLGVYSGNHLIELSNNSMIFVSANYRLGTFGWLAGRTMEKESTPNLGLWDQRAALQWIQSHIHLFGGDRTTVSAWGESAGASSILHHLIAFGGKQDPLFRRAVLQSPAFEPMGDRLPNGTLEAVFQNFTSLAGCAGKGLACLRKAPLSALNRANQAIQDAAPRGAFGVGPAADGSWVRQFPAIEMKRGAVWPGLESAIISHTADEGTIFVDGHIQSDAAFDGFVTQVFGQLATNTGFLTALQTRYPAASAAGTKYANVTARVKDFIRDSSFTCNVRYLTQALGPKTWNMQYSVSPGWHGLDILATFTRGGLKIGGTTYPATGEFGRFARTYQSYLVSHAVTGDPNTLSIKTADTSTVAAVPWPKTPRFVGENIENVLDAGNGTFAVVVDKQVPKTSCEWLQEFEEKITNQLGLAPGQALYGNSRMAEVRRALSNLVKGVW</sequence>
<evidence type="ECO:0000313" key="4">
    <source>
        <dbReference type="Proteomes" id="UP000799640"/>
    </source>
</evidence>
<feature type="signal peptide" evidence="1">
    <location>
        <begin position="1"/>
        <end position="18"/>
    </location>
</feature>
<feature type="chain" id="PRO_5026191227" evidence="1">
    <location>
        <begin position="19"/>
        <end position="632"/>
    </location>
</feature>
<dbReference type="InterPro" id="IPR019819">
    <property type="entry name" value="Carboxylesterase_B_CS"/>
</dbReference>
<accession>A0A6G1HKM5</accession>